<gene>
    <name evidence="1" type="ORF">CP373A1_08770</name>
</gene>
<comment type="caution">
    <text evidence="1">The sequence shown here is derived from an EMBL/GenBank/DDBJ whole genome shotgun (WGS) entry which is preliminary data.</text>
</comment>
<dbReference type="Gene3D" id="3.90.1200.10">
    <property type="match status" value="1"/>
</dbReference>
<dbReference type="eggNOG" id="COG0510">
    <property type="taxonomic scope" value="Bacteria"/>
</dbReference>
<dbReference type="SUPFAM" id="SSF56112">
    <property type="entry name" value="Protein kinase-like (PK-like)"/>
    <property type="match status" value="1"/>
</dbReference>
<dbReference type="AlphaFoldDB" id="A0A1B8RP39"/>
<dbReference type="PANTHER" id="PTHR40086">
    <property type="entry name" value="PHOSPHOTRANSFERASE YTMP-RELATED"/>
    <property type="match status" value="1"/>
</dbReference>
<evidence type="ECO:0000313" key="2">
    <source>
        <dbReference type="Proteomes" id="UP000092714"/>
    </source>
</evidence>
<dbReference type="Pfam" id="PF01633">
    <property type="entry name" value="Choline_kinase"/>
    <property type="match status" value="1"/>
</dbReference>
<dbReference type="InterPro" id="IPR052077">
    <property type="entry name" value="CcrZ_PhaseVar_Mediator"/>
</dbReference>
<dbReference type="RefSeq" id="WP_065254493.1">
    <property type="nucleotide sequence ID" value="NZ_CABHIH010000002.1"/>
</dbReference>
<dbReference type="EMBL" id="MAPZ01000019">
    <property type="protein sequence ID" value="OBY10592.1"/>
    <property type="molecule type" value="Genomic_DNA"/>
</dbReference>
<dbReference type="InterPro" id="IPR011009">
    <property type="entry name" value="Kinase-like_dom_sf"/>
</dbReference>
<organism evidence="1 2">
    <name type="scientific">Clostridium paraputrificum</name>
    <dbReference type="NCBI Taxonomy" id="29363"/>
    <lineage>
        <taxon>Bacteria</taxon>
        <taxon>Bacillati</taxon>
        <taxon>Bacillota</taxon>
        <taxon>Clostridia</taxon>
        <taxon>Eubacteriales</taxon>
        <taxon>Clostridiaceae</taxon>
        <taxon>Clostridium</taxon>
    </lineage>
</organism>
<keyword evidence="2" id="KW-1185">Reference proteome</keyword>
<dbReference type="OrthoDB" id="1645186at2"/>
<protein>
    <recommendedName>
        <fullName evidence="3">Choline kinase</fullName>
    </recommendedName>
</protein>
<reference evidence="1 2" key="1">
    <citation type="submission" date="2016-06" db="EMBL/GenBank/DDBJ databases">
        <authorList>
            <person name="Kjaerup R.B."/>
            <person name="Dalgaard T.S."/>
            <person name="Juul-Madsen H.R."/>
        </authorList>
    </citation>
    <scope>NUCLEOTIDE SEQUENCE [LARGE SCALE GENOMIC DNA]</scope>
    <source>
        <strain evidence="1 2">373-A1</strain>
    </source>
</reference>
<evidence type="ECO:0000313" key="1">
    <source>
        <dbReference type="EMBL" id="OBY10592.1"/>
    </source>
</evidence>
<proteinExistence type="predicted"/>
<sequence>MKNILKITPINSLNNSTYNITIFHKKYFLKVTKRNNTKLIKLLEDKDITPKGIFTSKKILFNKYISNANLDEKLQNTETFLKSISSELKKLHSISINTYNNPFEKIKNNFSHLEKINFSLPPYTKFIIHKLNLLEEELSKDINLGLCHNDLNPSNILYKNNKVYLVDFDFIGMNDIYYDLATLSWFLSKDIRKKLLFFYFGDCTSYHVDKLNKYIFIAKLWNATWSYNKSIVSNSDYNYRLGGDLIMEDLYNYISKNTY</sequence>
<evidence type="ECO:0008006" key="3">
    <source>
        <dbReference type="Google" id="ProtNLM"/>
    </source>
</evidence>
<accession>A0A1B8RP39</accession>
<dbReference type="Proteomes" id="UP000092714">
    <property type="component" value="Unassembled WGS sequence"/>
</dbReference>
<name>A0A1B8RP39_9CLOT</name>
<dbReference type="PANTHER" id="PTHR40086:SF1">
    <property type="entry name" value="CELL CYCLE REGULATOR CCRZ"/>
    <property type="match status" value="1"/>
</dbReference>